<feature type="region of interest" description="Disordered" evidence="1">
    <location>
        <begin position="203"/>
        <end position="224"/>
    </location>
</feature>
<reference evidence="2" key="1">
    <citation type="submission" date="2019-01" db="EMBL/GenBank/DDBJ databases">
        <title>Draft genome sequences of three monokaryotic isolates of the white-rot basidiomycete fungus Dichomitus squalens.</title>
        <authorList>
            <consortium name="DOE Joint Genome Institute"/>
            <person name="Lopez S.C."/>
            <person name="Andreopoulos B."/>
            <person name="Pangilinan J."/>
            <person name="Lipzen A."/>
            <person name="Riley R."/>
            <person name="Ahrendt S."/>
            <person name="Ng V."/>
            <person name="Barry K."/>
            <person name="Daum C."/>
            <person name="Grigoriev I.V."/>
            <person name="Hilden K.S."/>
            <person name="Makela M.R."/>
            <person name="de Vries R.P."/>
        </authorList>
    </citation>
    <scope>NUCLEOTIDE SEQUENCE [LARGE SCALE GENOMIC DNA]</scope>
    <source>
        <strain evidence="2">OM18370.1</strain>
    </source>
</reference>
<dbReference type="AlphaFoldDB" id="A0A4Q9N433"/>
<name>A0A4Q9N433_9APHY</name>
<evidence type="ECO:0000313" key="2">
    <source>
        <dbReference type="EMBL" id="TBU33556.1"/>
    </source>
</evidence>
<feature type="region of interest" description="Disordered" evidence="1">
    <location>
        <begin position="128"/>
        <end position="160"/>
    </location>
</feature>
<feature type="compositionally biased region" description="Pro residues" evidence="1">
    <location>
        <begin position="128"/>
        <end position="146"/>
    </location>
</feature>
<dbReference type="OrthoDB" id="3003645at2759"/>
<dbReference type="Proteomes" id="UP000292957">
    <property type="component" value="Unassembled WGS sequence"/>
</dbReference>
<feature type="region of interest" description="Disordered" evidence="1">
    <location>
        <begin position="295"/>
        <end position="317"/>
    </location>
</feature>
<organism evidence="2">
    <name type="scientific">Dichomitus squalens</name>
    <dbReference type="NCBI Taxonomy" id="114155"/>
    <lineage>
        <taxon>Eukaryota</taxon>
        <taxon>Fungi</taxon>
        <taxon>Dikarya</taxon>
        <taxon>Basidiomycota</taxon>
        <taxon>Agaricomycotina</taxon>
        <taxon>Agaricomycetes</taxon>
        <taxon>Polyporales</taxon>
        <taxon>Polyporaceae</taxon>
        <taxon>Dichomitus</taxon>
    </lineage>
</organism>
<proteinExistence type="predicted"/>
<sequence length="317" mass="33554">MPTVPSTCVPVNALDSVVIPEAGLLPPDEVTSGPTPDPDTDDVMLVQTDDGMILEASPSQCPPQTIAKPHRIELGSLTLHSPSSIVGTPFDSSPRFEYPFPPAGDVIGQLEPLVPSFHILSSSFASFPPPTPSLPPPLPLSFPPSATPAAKPRPQSRCFSPTHLKLNAREPPVPPGLRHKIIRDNTGDSTTMISVMGFDIGGATGLNQPSRGRRRSGSLSGLSDKLRLLSQTPIDPSGVARAKEAARIGAKPPQAHEVDNKWKRHSLAICESDREHDADDATGGHPEHDVIADILRGKSRGGTRPTLTHSASSMSLS</sequence>
<protein>
    <submittedName>
        <fullName evidence="2">Uncharacterized protein</fullName>
    </submittedName>
</protein>
<feature type="compositionally biased region" description="Polar residues" evidence="1">
    <location>
        <begin position="305"/>
        <end position="317"/>
    </location>
</feature>
<gene>
    <name evidence="2" type="ORF">BD311DRAFT_774603</name>
</gene>
<accession>A0A4Q9N433</accession>
<dbReference type="EMBL" id="ML143391">
    <property type="protein sequence ID" value="TBU33556.1"/>
    <property type="molecule type" value="Genomic_DNA"/>
</dbReference>
<evidence type="ECO:0000256" key="1">
    <source>
        <dbReference type="SAM" id="MobiDB-lite"/>
    </source>
</evidence>